<evidence type="ECO:0000313" key="2">
    <source>
        <dbReference type="Proteomes" id="UP000017118"/>
    </source>
</evidence>
<proteinExistence type="predicted"/>
<name>U5MVC6_CLOSA</name>
<protein>
    <recommendedName>
        <fullName evidence="3">Transposase DDE domain-containing protein</fullName>
    </recommendedName>
</protein>
<accession>U5MVC6</accession>
<gene>
    <name evidence="1" type="ORF">CLSA_c37980</name>
</gene>
<evidence type="ECO:0000313" key="1">
    <source>
        <dbReference type="EMBL" id="AGX44759.1"/>
    </source>
</evidence>
<dbReference type="Proteomes" id="UP000017118">
    <property type="component" value="Chromosome"/>
</dbReference>
<dbReference type="HOGENOM" id="CLU_3326613_0_0_9"/>
<dbReference type="AlphaFoldDB" id="U5MVC6"/>
<dbReference type="EMBL" id="CP006721">
    <property type="protein sequence ID" value="AGX44759.1"/>
    <property type="molecule type" value="Genomic_DNA"/>
</dbReference>
<dbReference type="PATRIC" id="fig|1345695.3.peg.3784"/>
<reference evidence="1 2" key="1">
    <citation type="journal article" date="2013" name="Genome Announc.">
        <title>Complete Genome Sequence of the Solvent Producer Clostridium saccharobutylicum NCP262 (DSM 13864).</title>
        <authorList>
            <person name="Poehlein A."/>
            <person name="Hartwich K."/>
            <person name="Krabben P."/>
            <person name="Ehrenreich A."/>
            <person name="Liebl W."/>
            <person name="Durre P."/>
            <person name="Gottschalk G."/>
            <person name="Daniel R."/>
        </authorList>
    </citation>
    <scope>NUCLEOTIDE SEQUENCE [LARGE SCALE GENOMIC DNA]</scope>
    <source>
        <strain evidence="1">DSM 13864</strain>
    </source>
</reference>
<dbReference type="KEGG" id="csb:CLSA_c37980"/>
<evidence type="ECO:0008006" key="3">
    <source>
        <dbReference type="Google" id="ProtNLM"/>
    </source>
</evidence>
<sequence>MKKREISYKNITTEFGSKLRMNRFIQVEGAFGVLKSDY</sequence>
<organism evidence="1 2">
    <name type="scientific">Clostridium saccharobutylicum DSM 13864</name>
    <dbReference type="NCBI Taxonomy" id="1345695"/>
    <lineage>
        <taxon>Bacteria</taxon>
        <taxon>Bacillati</taxon>
        <taxon>Bacillota</taxon>
        <taxon>Clostridia</taxon>
        <taxon>Eubacteriales</taxon>
        <taxon>Clostridiaceae</taxon>
        <taxon>Clostridium</taxon>
    </lineage>
</organism>
<keyword evidence="2" id="KW-1185">Reference proteome</keyword>